<dbReference type="Proteomes" id="UP000193144">
    <property type="component" value="Unassembled WGS sequence"/>
</dbReference>
<dbReference type="PROSITE" id="PS50088">
    <property type="entry name" value="ANK_REPEAT"/>
    <property type="match status" value="1"/>
</dbReference>
<evidence type="ECO:0000313" key="5">
    <source>
        <dbReference type="EMBL" id="ORX98190.1"/>
    </source>
</evidence>
<evidence type="ECO:0000313" key="6">
    <source>
        <dbReference type="Proteomes" id="UP000193144"/>
    </source>
</evidence>
<dbReference type="Pfam" id="PF12796">
    <property type="entry name" value="Ank_2"/>
    <property type="match status" value="1"/>
</dbReference>
<dbReference type="SUPFAM" id="SSF48403">
    <property type="entry name" value="Ankyrin repeat"/>
    <property type="match status" value="1"/>
</dbReference>
<keyword evidence="2 3" id="KW-0040">ANK repeat</keyword>
<dbReference type="EMBL" id="MCFA01000220">
    <property type="protein sequence ID" value="ORX98190.1"/>
    <property type="molecule type" value="Genomic_DNA"/>
</dbReference>
<comment type="caution">
    <text evidence="5">The sequence shown here is derived from an EMBL/GenBank/DDBJ whole genome shotgun (WGS) entry which is preliminary data.</text>
</comment>
<dbReference type="SMART" id="SM00248">
    <property type="entry name" value="ANK"/>
    <property type="match status" value="2"/>
</dbReference>
<dbReference type="InterPro" id="IPR036770">
    <property type="entry name" value="Ankyrin_rpt-contain_sf"/>
</dbReference>
<dbReference type="InterPro" id="IPR002110">
    <property type="entry name" value="Ankyrin_rpt"/>
</dbReference>
<name>A0A1Y1YJJ7_9PLEO</name>
<evidence type="ECO:0000256" key="3">
    <source>
        <dbReference type="PROSITE-ProRule" id="PRU00023"/>
    </source>
</evidence>
<protein>
    <submittedName>
        <fullName evidence="5">Uncharacterized protein</fullName>
    </submittedName>
</protein>
<keyword evidence="6" id="KW-1185">Reference proteome</keyword>
<feature type="region of interest" description="Disordered" evidence="4">
    <location>
        <begin position="37"/>
        <end position="64"/>
    </location>
</feature>
<dbReference type="AlphaFoldDB" id="A0A1Y1YJJ7"/>
<dbReference type="PROSITE" id="PS50297">
    <property type="entry name" value="ANK_REP_REGION"/>
    <property type="match status" value="1"/>
</dbReference>
<evidence type="ECO:0000256" key="2">
    <source>
        <dbReference type="ARBA" id="ARBA00023043"/>
    </source>
</evidence>
<accession>A0A1Y1YJJ7</accession>
<sequence>MWKTDELILDQDFEVHEPIVMQLEILQIPDRESSRLTNRKVPVSLRRSSRPTWDPPKHGSKTDSEPFALHRAVASGSYDHVMACLSDGIDVNHRDEQDRSPLDLAIQSKSLSIIELLILRGADPTRKNQTGKDAYQQAGNFFPGQYYETVIAALSRYKGRMDRMDSTDSQLGSTPWSVFLRQVGQVEQESDRANQWLQNWQIGVPARFGWA</sequence>
<gene>
    <name evidence="5" type="ORF">BCR34DRAFT_577450</name>
</gene>
<reference evidence="5 6" key="1">
    <citation type="submission" date="2016-07" db="EMBL/GenBank/DDBJ databases">
        <title>Pervasive Adenine N6-methylation of Active Genes in Fungi.</title>
        <authorList>
            <consortium name="DOE Joint Genome Institute"/>
            <person name="Mondo S.J."/>
            <person name="Dannebaum R.O."/>
            <person name="Kuo R.C."/>
            <person name="Labutti K."/>
            <person name="Haridas S."/>
            <person name="Kuo A."/>
            <person name="Salamov A."/>
            <person name="Ahrendt S.R."/>
            <person name="Lipzen A."/>
            <person name="Sullivan W."/>
            <person name="Andreopoulos W.B."/>
            <person name="Clum A."/>
            <person name="Lindquist E."/>
            <person name="Daum C."/>
            <person name="Ramamoorthy G.K."/>
            <person name="Gryganskyi A."/>
            <person name="Culley D."/>
            <person name="Magnuson J.K."/>
            <person name="James T.Y."/>
            <person name="O'Malley M.A."/>
            <person name="Stajich J.E."/>
            <person name="Spatafora J.W."/>
            <person name="Visel A."/>
            <person name="Grigoriev I.V."/>
        </authorList>
    </citation>
    <scope>NUCLEOTIDE SEQUENCE [LARGE SCALE GENOMIC DNA]</scope>
    <source>
        <strain evidence="5 6">CBS 115471</strain>
    </source>
</reference>
<proteinExistence type="predicted"/>
<dbReference type="PANTHER" id="PTHR24201">
    <property type="entry name" value="ANK_REP_REGION DOMAIN-CONTAINING PROTEIN"/>
    <property type="match status" value="1"/>
</dbReference>
<dbReference type="Gene3D" id="1.25.40.20">
    <property type="entry name" value="Ankyrin repeat-containing domain"/>
    <property type="match status" value="1"/>
</dbReference>
<evidence type="ECO:0000256" key="1">
    <source>
        <dbReference type="ARBA" id="ARBA00022737"/>
    </source>
</evidence>
<feature type="compositionally biased region" description="Basic and acidic residues" evidence="4">
    <location>
        <begin position="55"/>
        <end position="64"/>
    </location>
</feature>
<evidence type="ECO:0000256" key="4">
    <source>
        <dbReference type="SAM" id="MobiDB-lite"/>
    </source>
</evidence>
<keyword evidence="1" id="KW-0677">Repeat</keyword>
<organism evidence="5 6">
    <name type="scientific">Clohesyomyces aquaticus</name>
    <dbReference type="NCBI Taxonomy" id="1231657"/>
    <lineage>
        <taxon>Eukaryota</taxon>
        <taxon>Fungi</taxon>
        <taxon>Dikarya</taxon>
        <taxon>Ascomycota</taxon>
        <taxon>Pezizomycotina</taxon>
        <taxon>Dothideomycetes</taxon>
        <taxon>Pleosporomycetidae</taxon>
        <taxon>Pleosporales</taxon>
        <taxon>Lindgomycetaceae</taxon>
        <taxon>Clohesyomyces</taxon>
    </lineage>
</organism>
<dbReference type="InterPro" id="IPR050776">
    <property type="entry name" value="Ank_Repeat/CDKN_Inhibitor"/>
</dbReference>
<feature type="repeat" description="ANK" evidence="3">
    <location>
        <begin position="97"/>
        <end position="129"/>
    </location>
</feature>